<keyword evidence="6 9" id="KW-0472">Membrane</keyword>
<dbReference type="PATRIC" id="fig|1393034.3.peg.277"/>
<organism evidence="10 11">
    <name type="scientific">Atopobium deltae</name>
    <dbReference type="NCBI Taxonomy" id="1393034"/>
    <lineage>
        <taxon>Bacteria</taxon>
        <taxon>Bacillati</taxon>
        <taxon>Actinomycetota</taxon>
        <taxon>Coriobacteriia</taxon>
        <taxon>Coriobacteriales</taxon>
        <taxon>Atopobiaceae</taxon>
        <taxon>Atopobium</taxon>
    </lineage>
</organism>
<dbReference type="Pfam" id="PF09479">
    <property type="entry name" value="Flg_new"/>
    <property type="match status" value="1"/>
</dbReference>
<dbReference type="Pfam" id="PF02415">
    <property type="entry name" value="Chlam_PMP"/>
    <property type="match status" value="2"/>
</dbReference>
<keyword evidence="4" id="KW-0964">Secreted</keyword>
<keyword evidence="11" id="KW-1185">Reference proteome</keyword>
<dbReference type="GO" id="GO:0009279">
    <property type="term" value="C:cell outer membrane"/>
    <property type="evidence" value="ECO:0007669"/>
    <property type="project" value="UniProtKB-SubCell"/>
</dbReference>
<evidence type="ECO:0000313" key="10">
    <source>
        <dbReference type="EMBL" id="KXB35339.1"/>
    </source>
</evidence>
<reference evidence="11" key="1">
    <citation type="submission" date="2016-01" db="EMBL/GenBank/DDBJ databases">
        <authorList>
            <person name="Mitreva M."/>
            <person name="Pepin K.H."/>
            <person name="Mihindukulasuriya K.A."/>
            <person name="Fulton R."/>
            <person name="Fronick C."/>
            <person name="O'Laughlin M."/>
            <person name="Miner T."/>
            <person name="Herter B."/>
            <person name="Rosa B.A."/>
            <person name="Cordes M."/>
            <person name="Tomlinson C."/>
            <person name="Wollam A."/>
            <person name="Palsikar V.B."/>
            <person name="Mardis E.R."/>
            <person name="Wilson R.K."/>
        </authorList>
    </citation>
    <scope>NUCLEOTIDE SEQUENCE [LARGE SCALE GENOMIC DNA]</scope>
    <source>
        <strain evidence="11">DNF00019</strain>
    </source>
</reference>
<gene>
    <name evidence="10" type="ORF">HMPREF3192_00282</name>
</gene>
<dbReference type="SUPFAM" id="SSF51126">
    <property type="entry name" value="Pectin lyase-like"/>
    <property type="match status" value="1"/>
</dbReference>
<name>A0A133XWN2_9ACTN</name>
<keyword evidence="9" id="KW-0812">Transmembrane</keyword>
<dbReference type="PANTHER" id="PTHR11319">
    <property type="entry name" value="G PROTEIN-COUPLED RECEPTOR-RELATED"/>
    <property type="match status" value="1"/>
</dbReference>
<dbReference type="InterPro" id="IPR011050">
    <property type="entry name" value="Pectin_lyase_fold/virulence"/>
</dbReference>
<evidence type="ECO:0000256" key="3">
    <source>
        <dbReference type="ARBA" id="ARBA00004613"/>
    </source>
</evidence>
<dbReference type="GO" id="GO:0005576">
    <property type="term" value="C:extracellular region"/>
    <property type="evidence" value="ECO:0007669"/>
    <property type="project" value="UniProtKB-SubCell"/>
</dbReference>
<keyword evidence="7" id="KW-0998">Cell outer membrane</keyword>
<evidence type="ECO:0000256" key="6">
    <source>
        <dbReference type="ARBA" id="ARBA00023136"/>
    </source>
</evidence>
<dbReference type="Proteomes" id="UP000070675">
    <property type="component" value="Unassembled WGS sequence"/>
</dbReference>
<evidence type="ECO:0000256" key="8">
    <source>
        <dbReference type="SAM" id="MobiDB-lite"/>
    </source>
</evidence>
<evidence type="ECO:0000256" key="4">
    <source>
        <dbReference type="ARBA" id="ARBA00022525"/>
    </source>
</evidence>
<comment type="subcellular location">
    <subcellularLocation>
        <location evidence="1">Cell envelope</location>
    </subcellularLocation>
    <subcellularLocation>
        <location evidence="2">Cell outer membrane</location>
    </subcellularLocation>
    <subcellularLocation>
        <location evidence="3">Secreted</location>
    </subcellularLocation>
</comment>
<dbReference type="Gene3D" id="2.60.40.4270">
    <property type="entry name" value="Listeria-Bacteroides repeat domain"/>
    <property type="match status" value="1"/>
</dbReference>
<feature type="compositionally biased region" description="Pro residues" evidence="8">
    <location>
        <begin position="537"/>
        <end position="576"/>
    </location>
</feature>
<feature type="region of interest" description="Disordered" evidence="8">
    <location>
        <begin position="534"/>
        <end position="588"/>
    </location>
</feature>
<dbReference type="InterPro" id="IPR042229">
    <property type="entry name" value="Listeria/Bacterioides_rpt_sf"/>
</dbReference>
<dbReference type="STRING" id="1393034.HMPREF3192_00282"/>
<evidence type="ECO:0000256" key="2">
    <source>
        <dbReference type="ARBA" id="ARBA00004442"/>
    </source>
</evidence>
<keyword evidence="9" id="KW-1133">Transmembrane helix</keyword>
<sequence>METNMQQILRKKITQILFTFFIVASMVLLQANTGVANAVSNNANATDNIPNAKAFTVTKKVAGSSEEVLAGEYDTFMKCVDNMDINDATSLYTVYVNKDTVIPATEGMHLRSNNKIRLTSGKGGPYKLTRKGPKELMGVGEGAEITVDNITLDGAHESECLSALTGGKITIGKGAIIQNFSDVENFDGPALYVNGGTLTIEDGAVIRNNTSRNQGGVIQSRQGSTLNIKGGLFENNSSTTFGGGAIASFGQLTITGGTFKGNKVPNNKVGGAIWIGKTNPATIENARFEENEASTGGAIYSSQELTIKNTTFSKNQAKWGGAICSEKKLTISKSIFDANSAKSAGGALYLNKNNGGADISESQFTNNVATSGGGAIYTYKEDNNDPTKDTEAYKNISTDENTLFKGNRAISGKYTAPENYADYTQLLFSGDSDAAQTSNPRKSLLNNNDINYKNPYLYVNFVDGDKIHATRKVEKGKAIDTDALADQSMPDEPSKDGYTFKGWNTSKDGDGEYFTGNTIVTGDKTVFAIYEKKSVPTPTPDPNPNPNPPAPNPDPTPNPPTPTPDPEPNPPTPELKPQPKKHIGMIPKTGESASFAGLLTAIGFSIAGLAILLKKKMMEENK</sequence>
<feature type="transmembrane region" description="Helical" evidence="9">
    <location>
        <begin position="593"/>
        <end position="613"/>
    </location>
</feature>
<evidence type="ECO:0000256" key="7">
    <source>
        <dbReference type="ARBA" id="ARBA00023237"/>
    </source>
</evidence>
<proteinExistence type="predicted"/>
<dbReference type="InterPro" id="IPR013378">
    <property type="entry name" value="InlB-like_B-rpt"/>
</dbReference>
<dbReference type="EMBL" id="LSCR01000004">
    <property type="protein sequence ID" value="KXB35339.1"/>
    <property type="molecule type" value="Genomic_DNA"/>
</dbReference>
<evidence type="ECO:0000256" key="9">
    <source>
        <dbReference type="SAM" id="Phobius"/>
    </source>
</evidence>
<keyword evidence="5" id="KW-0732">Signal</keyword>
<dbReference type="InterPro" id="IPR003368">
    <property type="entry name" value="POMP_repeat"/>
</dbReference>
<accession>A0A133XWN2</accession>
<protein>
    <submittedName>
        <fullName evidence="10">LPXTG-motif protein cell wall anchor domain protein</fullName>
    </submittedName>
</protein>
<comment type="caution">
    <text evidence="10">The sequence shown here is derived from an EMBL/GenBank/DDBJ whole genome shotgun (WGS) entry which is preliminary data.</text>
</comment>
<dbReference type="NCBIfam" id="TIGR01376">
    <property type="entry name" value="POMP_repeat"/>
    <property type="match status" value="4"/>
</dbReference>
<feature type="region of interest" description="Disordered" evidence="8">
    <location>
        <begin position="481"/>
        <end position="507"/>
    </location>
</feature>
<evidence type="ECO:0000256" key="5">
    <source>
        <dbReference type="ARBA" id="ARBA00022729"/>
    </source>
</evidence>
<dbReference type="AlphaFoldDB" id="A0A133XWN2"/>
<evidence type="ECO:0000313" key="11">
    <source>
        <dbReference type="Proteomes" id="UP000070675"/>
    </source>
</evidence>
<dbReference type="PANTHER" id="PTHR11319:SF35">
    <property type="entry name" value="OUTER MEMBRANE PROTEIN PMPC-RELATED"/>
    <property type="match status" value="1"/>
</dbReference>
<evidence type="ECO:0000256" key="1">
    <source>
        <dbReference type="ARBA" id="ARBA00004196"/>
    </source>
</evidence>
<dbReference type="OrthoDB" id="3196290at2"/>